<feature type="repeat" description="WD" evidence="11">
    <location>
        <begin position="613"/>
        <end position="654"/>
    </location>
</feature>
<dbReference type="CDD" id="cd00200">
    <property type="entry name" value="WD40"/>
    <property type="match status" value="1"/>
</dbReference>
<evidence type="ECO:0000256" key="6">
    <source>
        <dbReference type="ARBA" id="ARBA00022490"/>
    </source>
</evidence>
<dbReference type="FunFam" id="2.130.10.10:FF:000400">
    <property type="entry name" value="Elongator acetyltransferase complex subunit 2"/>
    <property type="match status" value="1"/>
</dbReference>
<evidence type="ECO:0000256" key="4">
    <source>
        <dbReference type="ARBA" id="ARBA00005881"/>
    </source>
</evidence>
<accession>A0ABD1ETM2</accession>
<dbReference type="Proteomes" id="UP001566132">
    <property type="component" value="Unassembled WGS sequence"/>
</dbReference>
<keyword evidence="13" id="KW-1185">Reference proteome</keyword>
<dbReference type="PANTHER" id="PTHR44111:SF1">
    <property type="entry name" value="ELONGATOR COMPLEX PROTEIN 2"/>
    <property type="match status" value="1"/>
</dbReference>
<comment type="subcellular location">
    <subcellularLocation>
        <location evidence="2">Cytoplasm</location>
    </subcellularLocation>
    <subcellularLocation>
        <location evidence="1">Nucleus</location>
    </subcellularLocation>
</comment>
<evidence type="ECO:0000256" key="3">
    <source>
        <dbReference type="ARBA" id="ARBA00005043"/>
    </source>
</evidence>
<keyword evidence="8" id="KW-0819">tRNA processing</keyword>
<dbReference type="EMBL" id="JBDJPC010000005">
    <property type="protein sequence ID" value="KAL1501821.1"/>
    <property type="molecule type" value="Genomic_DNA"/>
</dbReference>
<sequence>MDYKVAYISSNCNQTPTAADCNENNIIAYGAFNAILIYDPNWGSGGKVIDSLMGHTKRVNSVRWIRSCTDLVKNKSQELVSGSSDGSIKVWTFNGTSYSPLTVNHDDNLGVNLVDGYYTARELIICSAAIEDTTIRIWIRKENSAELCLMENIKFGTTVSSLCVGLRIWAAPENRLLIACALDDSTVRLLHQTSSENKWVTFATLTGHEDWVQGLDFTFDKGSGYTMLATSSQDNLIRIWRLHNETDVTLDAILAGHEGWVYSVHWHSEEMLLLSASIDKTLVIWHLDKSSGLWLEKVRLGEVGGNTLGFYGAFFNPLGHVVAYSYHGAFHIWSKNELDHWQPLPTVGGHSREVSDLAWEPKGMFVYSLGTDQTTRIHAPWQRDNRAVTWHEIGRPQIHGYDLNTLAVISRYKFASGADEKVIRIFEGPETFLQNIQSLGIIEKEEVSSFIPKGASVPSLGLSNKAVFSEDNLEDTLPIDKKNPYPEESHFKMEILTEPPTEENLLQNTLWPEIQKLYGHGYEIYSLAASSDGKYLASACKSTKPQHASIFIWNTANWQQVQQLASHNLTVVQMQFSPNACHLLSVSRDRRWSLFSRTSDNQFELKANCSKRSSIHTRIIWTCAWTHDSKYFATGSRDGKMVLWHQNSGKQPQDDLGCYENAMDPLEFPNQSVTALAFAPCNVSDGYLCAVGFESGTINLFIIDKQLAVCQMLHIPQSMAHHLTVRKLAFRPELGRAGHQCSKEVVLQLASAGADTLLRIFDILL</sequence>
<evidence type="ECO:0000313" key="12">
    <source>
        <dbReference type="EMBL" id="KAL1501821.1"/>
    </source>
</evidence>
<dbReference type="Pfam" id="PF00400">
    <property type="entry name" value="WD40"/>
    <property type="match status" value="7"/>
</dbReference>
<feature type="repeat" description="WD" evidence="11">
    <location>
        <begin position="205"/>
        <end position="250"/>
    </location>
</feature>
<dbReference type="GO" id="GO:0005634">
    <property type="term" value="C:nucleus"/>
    <property type="evidence" value="ECO:0007669"/>
    <property type="project" value="UniProtKB-SubCell"/>
</dbReference>
<name>A0ABD1ETM2_HYPHA</name>
<evidence type="ECO:0000256" key="2">
    <source>
        <dbReference type="ARBA" id="ARBA00004496"/>
    </source>
</evidence>
<keyword evidence="10" id="KW-0539">Nucleus</keyword>
<dbReference type="SMART" id="SM00320">
    <property type="entry name" value="WD40"/>
    <property type="match status" value="9"/>
</dbReference>
<evidence type="ECO:0000256" key="1">
    <source>
        <dbReference type="ARBA" id="ARBA00004123"/>
    </source>
</evidence>
<evidence type="ECO:0000256" key="9">
    <source>
        <dbReference type="ARBA" id="ARBA00022737"/>
    </source>
</evidence>
<gene>
    <name evidence="12" type="ORF">ABEB36_007075</name>
</gene>
<comment type="pathway">
    <text evidence="3">tRNA modification; 5-methoxycarbonylmethyl-2-thiouridine-tRNA biosynthesis.</text>
</comment>
<reference evidence="12 13" key="1">
    <citation type="submission" date="2024-05" db="EMBL/GenBank/DDBJ databases">
        <title>Genetic variation in Jamaican populations of the coffee berry borer (Hypothenemus hampei).</title>
        <authorList>
            <person name="Errbii M."/>
            <person name="Myrie A."/>
        </authorList>
    </citation>
    <scope>NUCLEOTIDE SEQUENCE [LARGE SCALE GENOMIC DNA]</scope>
    <source>
        <strain evidence="12">JA-Hopewell-2020-01-JO</strain>
        <tissue evidence="12">Whole body</tissue>
    </source>
</reference>
<feature type="repeat" description="WD" evidence="11">
    <location>
        <begin position="52"/>
        <end position="91"/>
    </location>
</feature>
<keyword evidence="6" id="KW-0963">Cytoplasm</keyword>
<protein>
    <recommendedName>
        <fullName evidence="5">Elongator complex protein 2</fullName>
    </recommendedName>
</protein>
<keyword evidence="7 11" id="KW-0853">WD repeat</keyword>
<feature type="repeat" description="WD" evidence="11">
    <location>
        <begin position="254"/>
        <end position="295"/>
    </location>
</feature>
<comment type="similarity">
    <text evidence="4">Belongs to the WD repeat ELP2 family.</text>
</comment>
<proteinExistence type="inferred from homology"/>
<dbReference type="GO" id="GO:0008033">
    <property type="term" value="P:tRNA processing"/>
    <property type="evidence" value="ECO:0007669"/>
    <property type="project" value="UniProtKB-KW"/>
</dbReference>
<evidence type="ECO:0000256" key="5">
    <source>
        <dbReference type="ARBA" id="ARBA00020267"/>
    </source>
</evidence>
<dbReference type="PROSITE" id="PS50082">
    <property type="entry name" value="WD_REPEATS_2"/>
    <property type="match status" value="4"/>
</dbReference>
<dbReference type="InterPro" id="IPR001680">
    <property type="entry name" value="WD40_rpt"/>
</dbReference>
<dbReference type="Gene3D" id="2.130.10.10">
    <property type="entry name" value="YVTN repeat-like/Quinoprotein amine dehydrogenase"/>
    <property type="match status" value="4"/>
</dbReference>
<dbReference type="InterPro" id="IPR015943">
    <property type="entry name" value="WD40/YVTN_repeat-like_dom_sf"/>
</dbReference>
<evidence type="ECO:0000256" key="11">
    <source>
        <dbReference type="PROSITE-ProRule" id="PRU00221"/>
    </source>
</evidence>
<dbReference type="PANTHER" id="PTHR44111">
    <property type="entry name" value="ELONGATOR COMPLEX PROTEIN 2"/>
    <property type="match status" value="1"/>
</dbReference>
<evidence type="ECO:0000256" key="8">
    <source>
        <dbReference type="ARBA" id="ARBA00022694"/>
    </source>
</evidence>
<evidence type="ECO:0000256" key="10">
    <source>
        <dbReference type="ARBA" id="ARBA00023242"/>
    </source>
</evidence>
<keyword evidence="9" id="KW-0677">Repeat</keyword>
<organism evidence="12 13">
    <name type="scientific">Hypothenemus hampei</name>
    <name type="common">Coffee berry borer</name>
    <dbReference type="NCBI Taxonomy" id="57062"/>
    <lineage>
        <taxon>Eukaryota</taxon>
        <taxon>Metazoa</taxon>
        <taxon>Ecdysozoa</taxon>
        <taxon>Arthropoda</taxon>
        <taxon>Hexapoda</taxon>
        <taxon>Insecta</taxon>
        <taxon>Pterygota</taxon>
        <taxon>Neoptera</taxon>
        <taxon>Endopterygota</taxon>
        <taxon>Coleoptera</taxon>
        <taxon>Polyphaga</taxon>
        <taxon>Cucujiformia</taxon>
        <taxon>Curculionidae</taxon>
        <taxon>Scolytinae</taxon>
        <taxon>Hypothenemus</taxon>
    </lineage>
</organism>
<dbReference type="SUPFAM" id="SSF50978">
    <property type="entry name" value="WD40 repeat-like"/>
    <property type="match status" value="2"/>
</dbReference>
<dbReference type="PRINTS" id="PR00320">
    <property type="entry name" value="GPROTEINBRPT"/>
</dbReference>
<dbReference type="GO" id="GO:0005737">
    <property type="term" value="C:cytoplasm"/>
    <property type="evidence" value="ECO:0007669"/>
    <property type="project" value="UniProtKB-SubCell"/>
</dbReference>
<comment type="caution">
    <text evidence="12">The sequence shown here is derived from an EMBL/GenBank/DDBJ whole genome shotgun (WGS) entry which is preliminary data.</text>
</comment>
<dbReference type="InterPro" id="IPR020472">
    <property type="entry name" value="WD40_PAC1"/>
</dbReference>
<evidence type="ECO:0000313" key="13">
    <source>
        <dbReference type="Proteomes" id="UP001566132"/>
    </source>
</evidence>
<evidence type="ECO:0000256" key="7">
    <source>
        <dbReference type="ARBA" id="ARBA00022574"/>
    </source>
</evidence>
<dbReference type="InterPro" id="IPR036322">
    <property type="entry name" value="WD40_repeat_dom_sf"/>
</dbReference>
<dbReference type="InterPro" id="IPR037289">
    <property type="entry name" value="Elp2"/>
</dbReference>
<dbReference type="AlphaFoldDB" id="A0ABD1ETM2"/>
<dbReference type="PROSITE" id="PS50294">
    <property type="entry name" value="WD_REPEATS_REGION"/>
    <property type="match status" value="3"/>
</dbReference>